<dbReference type="GO" id="GO:0030288">
    <property type="term" value="C:outer membrane-bounded periplasmic space"/>
    <property type="evidence" value="ECO:0007669"/>
    <property type="project" value="InterPro"/>
</dbReference>
<feature type="domain" description="Pili assembly chaperone N-terminal" evidence="7">
    <location>
        <begin position="2"/>
        <end position="101"/>
    </location>
</feature>
<comment type="subcellular location">
    <subcellularLocation>
        <location evidence="1 6">Periplasm</location>
    </subcellularLocation>
</comment>
<dbReference type="SUPFAM" id="SSF49354">
    <property type="entry name" value="PapD-like"/>
    <property type="match status" value="1"/>
</dbReference>
<keyword evidence="9" id="KW-1185">Reference proteome</keyword>
<dbReference type="InterPro" id="IPR016147">
    <property type="entry name" value="Pili_assmbl_chaperone_N"/>
</dbReference>
<dbReference type="InterPro" id="IPR008962">
    <property type="entry name" value="PapD-like_sf"/>
</dbReference>
<dbReference type="InterPro" id="IPR018046">
    <property type="entry name" value="Pili_assmbl_chaperone_CS"/>
</dbReference>
<dbReference type="PRINTS" id="PR00969">
    <property type="entry name" value="CHAPERONPILI"/>
</dbReference>
<evidence type="ECO:0000256" key="3">
    <source>
        <dbReference type="ARBA" id="ARBA00022729"/>
    </source>
</evidence>
<protein>
    <submittedName>
        <fullName evidence="8">Gram-negative pili assembly chaperone, N-terminal domain protein</fullName>
    </submittedName>
</protein>
<dbReference type="InterPro" id="IPR013783">
    <property type="entry name" value="Ig-like_fold"/>
</dbReference>
<dbReference type="SUPFAM" id="SSF49584">
    <property type="entry name" value="Periplasmic chaperone C-domain"/>
    <property type="match status" value="1"/>
</dbReference>
<dbReference type="GO" id="GO:0071555">
    <property type="term" value="P:cell wall organization"/>
    <property type="evidence" value="ECO:0007669"/>
    <property type="project" value="InterPro"/>
</dbReference>
<dbReference type="PROSITE" id="PS00635">
    <property type="entry name" value="PILI_CHAPERONE"/>
    <property type="match status" value="1"/>
</dbReference>
<reference evidence="8" key="1">
    <citation type="submission" date="2018-04" db="EMBL/GenBank/DDBJ databases">
        <title>Genomes of the Obligate Erwinia dacicola and Facultative Enterobacter sp. OLF Endosymbionts of the Olive Fruit fly, Bactrocera oleae.</title>
        <authorList>
            <person name="Estes A.M."/>
            <person name="Hearn D.J."/>
            <person name="Agarwal S."/>
            <person name="Pierson E.A."/>
            <person name="Dunning-Hotopp J.C."/>
        </authorList>
    </citation>
    <scope>NUCLEOTIDE SEQUENCE [LARGE SCALE GENOMIC DNA]</scope>
    <source>
        <strain evidence="8">Oroville</strain>
    </source>
</reference>
<accession>A0A328TVF5</accession>
<keyword evidence="3" id="KW-0732">Signal</keyword>
<dbReference type="PANTHER" id="PTHR30251">
    <property type="entry name" value="PILUS ASSEMBLY CHAPERONE"/>
    <property type="match status" value="1"/>
</dbReference>
<evidence type="ECO:0000256" key="5">
    <source>
        <dbReference type="ARBA" id="ARBA00023186"/>
    </source>
</evidence>
<dbReference type="Gene3D" id="2.60.40.10">
    <property type="entry name" value="Immunoglobulins"/>
    <property type="match status" value="2"/>
</dbReference>
<evidence type="ECO:0000256" key="6">
    <source>
        <dbReference type="RuleBase" id="RU003918"/>
    </source>
</evidence>
<dbReference type="Pfam" id="PF00345">
    <property type="entry name" value="PapD_N"/>
    <property type="match status" value="1"/>
</dbReference>
<evidence type="ECO:0000256" key="4">
    <source>
        <dbReference type="ARBA" id="ARBA00022764"/>
    </source>
</evidence>
<dbReference type="AlphaFoldDB" id="A0A328TVF5"/>
<organism evidence="8 9">
    <name type="scientific">Candidatus Erwinia dacicola</name>
    <dbReference type="NCBI Taxonomy" id="252393"/>
    <lineage>
        <taxon>Bacteria</taxon>
        <taxon>Pseudomonadati</taxon>
        <taxon>Pseudomonadota</taxon>
        <taxon>Gammaproteobacteria</taxon>
        <taxon>Enterobacterales</taxon>
        <taxon>Erwiniaceae</taxon>
        <taxon>Erwinia</taxon>
    </lineage>
</organism>
<name>A0A328TVF5_9GAMM</name>
<proteinExistence type="inferred from homology"/>
<comment type="similarity">
    <text evidence="2 6">Belongs to the periplasmic pilus chaperone family.</text>
</comment>
<gene>
    <name evidence="8" type="ORF">ACZ87_01414</name>
</gene>
<evidence type="ECO:0000313" key="9">
    <source>
        <dbReference type="Proteomes" id="UP000244334"/>
    </source>
</evidence>
<dbReference type="PANTHER" id="PTHR30251:SF7">
    <property type="entry name" value="FIMBRIAE CHAPARONE"/>
    <property type="match status" value="1"/>
</dbReference>
<sequence length="195" mass="22130">MLANTNAYPVIVQTWIDNGEGTPDAKSIPFVSVPPVLRFEPQGIKGVRIIYNHTMLPSNRESLFWFNIYEIPPENKDDTRENNVLVTMNTQIKLFYRPAEVHITPEEAMPKVTCLRTDTRMLQCHNPSPIHLSVIGAKIHYVSGSIGVLNTDLLMKPLASNTLNFIRDIPDVFSVELRYVNDTGEQTTYTLKTDK</sequence>
<comment type="caution">
    <text evidence="8">The sequence shown here is derived from an EMBL/GenBank/DDBJ whole genome shotgun (WGS) entry which is preliminary data.</text>
</comment>
<dbReference type="InterPro" id="IPR001829">
    <property type="entry name" value="Pili_assmbl_chaperone_bac"/>
</dbReference>
<evidence type="ECO:0000313" key="8">
    <source>
        <dbReference type="EMBL" id="RAP71764.1"/>
    </source>
</evidence>
<dbReference type="InterPro" id="IPR036316">
    <property type="entry name" value="Pili_assmbl_chap_C_dom_sf"/>
</dbReference>
<keyword evidence="4" id="KW-0574">Periplasm</keyword>
<evidence type="ECO:0000256" key="2">
    <source>
        <dbReference type="ARBA" id="ARBA00007399"/>
    </source>
</evidence>
<evidence type="ECO:0000259" key="7">
    <source>
        <dbReference type="Pfam" id="PF00345"/>
    </source>
</evidence>
<evidence type="ECO:0000256" key="1">
    <source>
        <dbReference type="ARBA" id="ARBA00004418"/>
    </source>
</evidence>
<dbReference type="InterPro" id="IPR050643">
    <property type="entry name" value="Periplasmic_pilus_chap"/>
</dbReference>
<dbReference type="EMBL" id="LJAM02000101">
    <property type="protein sequence ID" value="RAP71764.1"/>
    <property type="molecule type" value="Genomic_DNA"/>
</dbReference>
<keyword evidence="5 6" id="KW-0143">Chaperone</keyword>
<dbReference type="Proteomes" id="UP000244334">
    <property type="component" value="Unassembled WGS sequence"/>
</dbReference>